<evidence type="ECO:0000313" key="6">
    <source>
        <dbReference type="Proteomes" id="UP000566276"/>
    </source>
</evidence>
<comment type="caution">
    <text evidence="5">The sequence shown here is derived from an EMBL/GenBank/DDBJ whole genome shotgun (WGS) entry which is preliminary data.</text>
</comment>
<evidence type="ECO:0000256" key="2">
    <source>
        <dbReference type="ARBA" id="ARBA00004117"/>
    </source>
</evidence>
<sequence>MNKLMLIACATSPLAQANKASTRLKAEQLFNNNLPESTKLTEIANICSTNTNFLTGIKIVENLHGKEDSLKEKDLIHKILEENNTIDEISLNNIESKNIALINVGHQIKSNAIKGSIHKAYIASILDSKSLTNGILLKTNLKNNAGEIIAIAPGIINNKNKLKGSEYTPNCTIDGVIINKNQNIINYNYNIILKKGNYTLINIIHKILASKKINNKIKSVILEEVNGN</sequence>
<evidence type="ECO:0000256" key="1">
    <source>
        <dbReference type="ARBA" id="ARBA00002591"/>
    </source>
</evidence>
<proteinExistence type="predicted"/>
<keyword evidence="5" id="KW-0282">Flagellum</keyword>
<dbReference type="PANTHER" id="PTHR30381">
    <property type="entry name" value="FLAGELLAR P-RING PERIPLASMIC PROTEIN FLGI"/>
    <property type="match status" value="1"/>
</dbReference>
<name>A0ABR6P9K0_9SPIR</name>
<gene>
    <name evidence="5" type="ORF">HNR35_000072</name>
</gene>
<evidence type="ECO:0000313" key="5">
    <source>
        <dbReference type="EMBL" id="MBB6031108.1"/>
    </source>
</evidence>
<organism evidence="5 6">
    <name type="scientific">Borreliella spielmanii</name>
    <dbReference type="NCBI Taxonomy" id="88916"/>
    <lineage>
        <taxon>Bacteria</taxon>
        <taxon>Pseudomonadati</taxon>
        <taxon>Spirochaetota</taxon>
        <taxon>Spirochaetia</taxon>
        <taxon>Spirochaetales</taxon>
        <taxon>Borreliaceae</taxon>
        <taxon>Borreliella</taxon>
    </lineage>
</organism>
<keyword evidence="3" id="KW-0732">Signal</keyword>
<dbReference type="PANTHER" id="PTHR30381:SF0">
    <property type="entry name" value="FLAGELLAR P-RING PROTEIN"/>
    <property type="match status" value="1"/>
</dbReference>
<comment type="subcellular location">
    <subcellularLocation>
        <location evidence="2">Bacterial flagellum basal body</location>
    </subcellularLocation>
</comment>
<keyword evidence="5" id="KW-0969">Cilium</keyword>
<keyword evidence="6" id="KW-1185">Reference proteome</keyword>
<reference evidence="5 6" key="1">
    <citation type="submission" date="2020-08" db="EMBL/GenBank/DDBJ databases">
        <title>Genomic Encyclopedia of Type Strains, Phase IV (KMG-IV): sequencing the most valuable type-strain genomes for metagenomic binning, comparative biology and taxonomic classification.</title>
        <authorList>
            <person name="Goeker M."/>
        </authorList>
    </citation>
    <scope>NUCLEOTIDE SEQUENCE [LARGE SCALE GENOMIC DNA]</scope>
    <source>
        <strain evidence="5 6">DSM 16813</strain>
    </source>
</reference>
<dbReference type="PRINTS" id="PR01010">
    <property type="entry name" value="FLGPRINGFLGI"/>
</dbReference>
<keyword evidence="5" id="KW-0966">Cell projection</keyword>
<dbReference type="Proteomes" id="UP000566276">
    <property type="component" value="Unassembled WGS sequence"/>
</dbReference>
<evidence type="ECO:0000256" key="3">
    <source>
        <dbReference type="ARBA" id="ARBA00022729"/>
    </source>
</evidence>
<protein>
    <submittedName>
        <fullName evidence="5">Flagellar P-ring protein FlgI</fullName>
    </submittedName>
</protein>
<comment type="function">
    <text evidence="1">Assembles around the rod to form the L-ring and probably protects the motor/basal body from shearing forces during rotation.</text>
</comment>
<evidence type="ECO:0000256" key="4">
    <source>
        <dbReference type="ARBA" id="ARBA00023143"/>
    </source>
</evidence>
<dbReference type="EMBL" id="JACHFA010000001">
    <property type="protein sequence ID" value="MBB6031108.1"/>
    <property type="molecule type" value="Genomic_DNA"/>
</dbReference>
<keyword evidence="4" id="KW-0975">Bacterial flagellum</keyword>
<dbReference type="InterPro" id="IPR001782">
    <property type="entry name" value="Flag_FlgI"/>
</dbReference>
<dbReference type="Pfam" id="PF02119">
    <property type="entry name" value="FlgI"/>
    <property type="match status" value="1"/>
</dbReference>
<accession>A0ABR6P9K0</accession>